<dbReference type="AlphaFoldDB" id="A0A8J3EBW9"/>
<dbReference type="Gene3D" id="2.150.10.10">
    <property type="entry name" value="Serralysin-like metalloprotease, C-terminal"/>
    <property type="match status" value="1"/>
</dbReference>
<dbReference type="InterPro" id="IPR010221">
    <property type="entry name" value="VCBS_dom"/>
</dbReference>
<evidence type="ECO:0000313" key="2">
    <source>
        <dbReference type="EMBL" id="GGG27746.1"/>
    </source>
</evidence>
<reference evidence="2 3" key="1">
    <citation type="journal article" date="2014" name="Int. J. Syst. Evol. Microbiol.">
        <title>Complete genome sequence of Corynebacterium casei LMG S-19264T (=DSM 44701T), isolated from a smear-ripened cheese.</title>
        <authorList>
            <consortium name="US DOE Joint Genome Institute (JGI-PGF)"/>
            <person name="Walter F."/>
            <person name="Albersmeier A."/>
            <person name="Kalinowski J."/>
            <person name="Ruckert C."/>
        </authorList>
    </citation>
    <scope>NUCLEOTIDE SEQUENCE [LARGE SCALE GENOMIC DNA]</scope>
    <source>
        <strain evidence="2 3">CGMCC 1.16330</strain>
    </source>
</reference>
<dbReference type="Gene3D" id="2.60.40.10">
    <property type="entry name" value="Immunoglobulins"/>
    <property type="match status" value="1"/>
</dbReference>
<dbReference type="Proteomes" id="UP000597507">
    <property type="component" value="Unassembled WGS sequence"/>
</dbReference>
<feature type="domain" description="RapA2 cadherin-like" evidence="1">
    <location>
        <begin position="523"/>
        <end position="599"/>
    </location>
</feature>
<dbReference type="InterPro" id="IPR018511">
    <property type="entry name" value="Hemolysin-typ_Ca-bd_CS"/>
</dbReference>
<dbReference type="EMBL" id="BMKS01000003">
    <property type="protein sequence ID" value="GGG27746.1"/>
    <property type="molecule type" value="Genomic_DNA"/>
</dbReference>
<dbReference type="Pfam" id="PF00353">
    <property type="entry name" value="HemolysinCabind"/>
    <property type="match status" value="2"/>
</dbReference>
<dbReference type="InterPro" id="IPR013783">
    <property type="entry name" value="Ig-like_fold"/>
</dbReference>
<dbReference type="InterPro" id="IPR011049">
    <property type="entry name" value="Serralysin-like_metalloprot_C"/>
</dbReference>
<comment type="caution">
    <text evidence="2">The sequence shown here is derived from an EMBL/GenBank/DDBJ whole genome shotgun (WGS) entry which is preliminary data.</text>
</comment>
<dbReference type="PRINTS" id="PR00313">
    <property type="entry name" value="CABNDNGRPT"/>
</dbReference>
<evidence type="ECO:0000313" key="3">
    <source>
        <dbReference type="Proteomes" id="UP000597507"/>
    </source>
</evidence>
<name>A0A8J3EBW9_9PROT</name>
<sequence length="892" mass="89078">MANATRFKLKTVLQTPQARDDAVTLAEDGSGEILVSDLLANDLGGNAKTFYGLSDGSDPRTQLFTLVTANGALVTYDASDGTISYDPAGSALADAVQALGEGEVWENADWFDYTIRMADGVLSTARVWISFSGANDAPEVLVRAGDADALALTEGDNGLSGSGTLTVRDLDKSDSVAVEVSGLAVSGFAGGLDTDDLRGFFSVAPATVLTDASAQEETVAWSFDSGTEAFDFLGVGETLTLAYTVRGTDEHGATGEHTVTVTIAGSNDPVVLEAGATTATGAVTEDAAATLTASGSIAFADKDWHDTHTAGVAGTGNLGTLTLGTLTEPDQGTGGAVGWSYAVDNALVQYLAAGETRTESFTVTIADGHGSTLQVPVSITIAGVNDAPELSATVAAATVGEDDSPLAAAGSLVVKDPDTSDTVDLAVSGVAATSTLALAGGDTLGGLLAAKGLDAAGLKALFTLAQTSGIAADGPAGSTVGWSFDGSGKFDFLNAGTTLTLTYTVEATDRLAGGGEAGGSDTATITITIEGANDAAVIGGTTTGAVTEDSNVDGDGYLVASGTLTVSDADYNEAFFQAVSNASGTYGQFSITADGQWTYRVANAAVQGLNSGQTASDSFTFHSADGTAQAVTITIHGADEPVSNTAPTAGSDKIILSTGLTGSATAKLPFAVFLANDSDLETPNGLTLTGVGGATGGIGVTLDSVNGTVNITTPGTAGTASFQYTVQDAGGASATGTVSVVILATSSGNESISLAGQVPYQASWIDGNSGADTLSGSVSLAGGLQSDWLFGSGGNDRLDGGLGNDRLTGGSGNDVFVFARGYGTDVITDFNPFNGPNIADQLDLDVALGQLSISTGLFEGVNSTFLTSSAWEAGDQLILKGFTATLTAVSII</sequence>
<keyword evidence="3" id="KW-1185">Reference proteome</keyword>
<dbReference type="NCBIfam" id="TIGR01965">
    <property type="entry name" value="VCBS_repeat"/>
    <property type="match status" value="4"/>
</dbReference>
<proteinExistence type="predicted"/>
<dbReference type="GO" id="GO:0005509">
    <property type="term" value="F:calcium ion binding"/>
    <property type="evidence" value="ECO:0007669"/>
    <property type="project" value="InterPro"/>
</dbReference>
<dbReference type="PROSITE" id="PS00330">
    <property type="entry name" value="HEMOLYSIN_CALCIUM"/>
    <property type="match status" value="2"/>
</dbReference>
<protein>
    <recommendedName>
        <fullName evidence="1">RapA2 cadherin-like domain-containing protein</fullName>
    </recommendedName>
</protein>
<accession>A0A8J3EBW9</accession>
<dbReference type="InterPro" id="IPR001343">
    <property type="entry name" value="Hemolysn_Ca-bd"/>
</dbReference>
<evidence type="ECO:0000259" key="1">
    <source>
        <dbReference type="Pfam" id="PF17803"/>
    </source>
</evidence>
<gene>
    <name evidence="2" type="ORF">GCM10010964_14600</name>
</gene>
<dbReference type="Pfam" id="PF17803">
    <property type="entry name" value="Cadherin_4"/>
    <property type="match status" value="1"/>
</dbReference>
<dbReference type="InterPro" id="IPR040853">
    <property type="entry name" value="RapA2_cadherin-like"/>
</dbReference>
<organism evidence="2 3">
    <name type="scientific">Caldovatus sediminis</name>
    <dbReference type="NCBI Taxonomy" id="2041189"/>
    <lineage>
        <taxon>Bacteria</taxon>
        <taxon>Pseudomonadati</taxon>
        <taxon>Pseudomonadota</taxon>
        <taxon>Alphaproteobacteria</taxon>
        <taxon>Acetobacterales</taxon>
        <taxon>Roseomonadaceae</taxon>
        <taxon>Caldovatus</taxon>
    </lineage>
</organism>
<dbReference type="SUPFAM" id="SSF51120">
    <property type="entry name" value="beta-Roll"/>
    <property type="match status" value="1"/>
</dbReference>
<dbReference type="RefSeq" id="WP_188899342.1">
    <property type="nucleotide sequence ID" value="NZ_BMKS01000003.1"/>
</dbReference>
<dbReference type="Pfam" id="PF17963">
    <property type="entry name" value="Big_9"/>
    <property type="match status" value="1"/>
</dbReference>